<organism evidence="2 3">
    <name type="scientific">Olea europaea subsp. europaea</name>
    <dbReference type="NCBI Taxonomy" id="158383"/>
    <lineage>
        <taxon>Eukaryota</taxon>
        <taxon>Viridiplantae</taxon>
        <taxon>Streptophyta</taxon>
        <taxon>Embryophyta</taxon>
        <taxon>Tracheophyta</taxon>
        <taxon>Spermatophyta</taxon>
        <taxon>Magnoliopsida</taxon>
        <taxon>eudicotyledons</taxon>
        <taxon>Gunneridae</taxon>
        <taxon>Pentapetalae</taxon>
        <taxon>asterids</taxon>
        <taxon>lamiids</taxon>
        <taxon>Lamiales</taxon>
        <taxon>Oleaceae</taxon>
        <taxon>Oleeae</taxon>
        <taxon>Olea</taxon>
    </lineage>
</organism>
<dbReference type="Proteomes" id="UP000594638">
    <property type="component" value="Unassembled WGS sequence"/>
</dbReference>
<feature type="region of interest" description="Disordered" evidence="1">
    <location>
        <begin position="66"/>
        <end position="106"/>
    </location>
</feature>
<reference evidence="2 3" key="1">
    <citation type="submission" date="2019-12" db="EMBL/GenBank/DDBJ databases">
        <authorList>
            <person name="Alioto T."/>
            <person name="Alioto T."/>
            <person name="Gomez Garrido J."/>
        </authorList>
    </citation>
    <scope>NUCLEOTIDE SEQUENCE [LARGE SCALE GENOMIC DNA]</scope>
</reference>
<feature type="compositionally biased region" description="Basic residues" evidence="1">
    <location>
        <begin position="142"/>
        <end position="151"/>
    </location>
</feature>
<feature type="region of interest" description="Disordered" evidence="1">
    <location>
        <begin position="132"/>
        <end position="151"/>
    </location>
</feature>
<sequence>MNCSFSLFDCRQRWVQTTAASPPLGHDEWVATLCSQQRHVPKLAPGHLLFRRLKCAAIYSRRRPSTVGIQEREKSENGWMQEGKIGNSQHEENSQNTSVGPDGVDFSFRKSTMEKAQRHLWRNTRQYCTEIAPKSKISDRNLKRKQRDRAA</sequence>
<dbReference type="AlphaFoldDB" id="A0A8S0S5R4"/>
<dbReference type="EMBL" id="CACTIH010003894">
    <property type="protein sequence ID" value="CAA2986939.1"/>
    <property type="molecule type" value="Genomic_DNA"/>
</dbReference>
<accession>A0A8S0S5R4</accession>
<evidence type="ECO:0000313" key="2">
    <source>
        <dbReference type="EMBL" id="CAA2986939.1"/>
    </source>
</evidence>
<evidence type="ECO:0000313" key="3">
    <source>
        <dbReference type="Proteomes" id="UP000594638"/>
    </source>
</evidence>
<keyword evidence="3" id="KW-1185">Reference proteome</keyword>
<dbReference type="Gramene" id="OE9A039303T1">
    <property type="protein sequence ID" value="OE9A039303C1"/>
    <property type="gene ID" value="OE9A039303"/>
</dbReference>
<name>A0A8S0S5R4_OLEEU</name>
<protein>
    <submittedName>
        <fullName evidence="2">Uncharacterized protein</fullName>
    </submittedName>
</protein>
<gene>
    <name evidence="2" type="ORF">OLEA9_A039303</name>
</gene>
<evidence type="ECO:0000256" key="1">
    <source>
        <dbReference type="SAM" id="MobiDB-lite"/>
    </source>
</evidence>
<comment type="caution">
    <text evidence="2">The sequence shown here is derived from an EMBL/GenBank/DDBJ whole genome shotgun (WGS) entry which is preliminary data.</text>
</comment>
<proteinExistence type="predicted"/>